<keyword evidence="4" id="KW-0833">Ubl conjugation pathway</keyword>
<evidence type="ECO:0000313" key="10">
    <source>
        <dbReference type="Proteomes" id="UP000274922"/>
    </source>
</evidence>
<dbReference type="EC" id="3.4.19.12" evidence="2"/>
<dbReference type="InterPro" id="IPR028889">
    <property type="entry name" value="USP"/>
</dbReference>
<feature type="region of interest" description="Disordered" evidence="7">
    <location>
        <begin position="71"/>
        <end position="155"/>
    </location>
</feature>
<keyword evidence="5" id="KW-0378">Hydrolase</keyword>
<protein>
    <recommendedName>
        <fullName evidence="2">ubiquitinyl hydrolase 1</fullName>
        <ecNumber evidence="2">3.4.19.12</ecNumber>
    </recommendedName>
</protein>
<evidence type="ECO:0000256" key="1">
    <source>
        <dbReference type="ARBA" id="ARBA00000707"/>
    </source>
</evidence>
<dbReference type="GO" id="GO:0016579">
    <property type="term" value="P:protein deubiquitination"/>
    <property type="evidence" value="ECO:0007669"/>
    <property type="project" value="InterPro"/>
</dbReference>
<dbReference type="OrthoDB" id="429671at2759"/>
<name>A0A4P9XCM3_9FUNG</name>
<dbReference type="PROSITE" id="PS50235">
    <property type="entry name" value="USP_3"/>
    <property type="match status" value="1"/>
</dbReference>
<dbReference type="InterPro" id="IPR038765">
    <property type="entry name" value="Papain-like_cys_pep_sf"/>
</dbReference>
<dbReference type="CDD" id="cd02257">
    <property type="entry name" value="Peptidase_C19"/>
    <property type="match status" value="1"/>
</dbReference>
<keyword evidence="10" id="KW-1185">Reference proteome</keyword>
<evidence type="ECO:0000256" key="6">
    <source>
        <dbReference type="ARBA" id="ARBA00022807"/>
    </source>
</evidence>
<accession>A0A4P9XCM3</accession>
<evidence type="ECO:0000259" key="8">
    <source>
        <dbReference type="PROSITE" id="PS50235"/>
    </source>
</evidence>
<evidence type="ECO:0000256" key="7">
    <source>
        <dbReference type="SAM" id="MobiDB-lite"/>
    </source>
</evidence>
<dbReference type="PANTHER" id="PTHR24006:SF687">
    <property type="entry name" value="UBIQUITIN CARBOXYL-TERMINAL HYDROLASE 10"/>
    <property type="match status" value="1"/>
</dbReference>
<feature type="region of interest" description="Disordered" evidence="7">
    <location>
        <begin position="429"/>
        <end position="458"/>
    </location>
</feature>
<dbReference type="Pfam" id="PF00443">
    <property type="entry name" value="UCH"/>
    <property type="match status" value="1"/>
</dbReference>
<evidence type="ECO:0000313" key="9">
    <source>
        <dbReference type="EMBL" id="RKP03172.1"/>
    </source>
</evidence>
<sequence>MEARHEYRLHFGTIAPADYHLSRICALRRASFRAPWRNVPDPRAQRKICFGNSPGILLAGVPHAAEDHAPARARHGGLPRTPTSPAAVDDDDDDTEQPADDPVDQETSATTPVEDAEPPKEVVPEDDASRSVTEAHAAAEEPAPPAPKPKPKPASWAALVAQPTAGDAAAAAGTGGGTQVDALAAAPPLPLSARHADTLFDYAPDFQNAYFSPRGLVNPGTLCFLNVILQPLLYCAPFYNLYTVLREVVPPPFEGTSPTPLTDAMLDFIAEFPPLSAATLRTRGAFTDAPSMGAAGSASLANGTRRSAASTTATSSVPAYASTTAHSDMQHAMQFDLAAASRAASQAPGAVYAALRTYQRIAYAARQEDAQEFLGFLLDGLHEELRGVLTREAERTLARPPGQRGALSPRAAAAMAAFYAEAQRTAAATGQAAADPATVASADGERQDDDGDDDGWHEIGRRNRKLVARDITLRDTPVSTLFFGRTRSVISGPGFKDRVTTEPFITFPLDLSDPPVTSIEDALRSFAQPECVEGFTTRAGAVVDLVRSNRIGRVPPVFILHLKRFHFDGATTQKINRWIAFPDVLTVPPETLSPQAQAQLNAGPARGRLQLAAVIYHQGKRAEGGHYTCDVRVQGGTWLTFNDTQVTRTTLKAIMTESHERQVYLLIYTLRTT</sequence>
<keyword evidence="6" id="KW-0788">Thiol protease</keyword>
<dbReference type="GO" id="GO:0005634">
    <property type="term" value="C:nucleus"/>
    <property type="evidence" value="ECO:0007669"/>
    <property type="project" value="TreeGrafter"/>
</dbReference>
<dbReference type="STRING" id="1555241.A0A4P9XCM3"/>
<dbReference type="SUPFAM" id="SSF54001">
    <property type="entry name" value="Cysteine proteinases"/>
    <property type="match status" value="1"/>
</dbReference>
<evidence type="ECO:0000256" key="5">
    <source>
        <dbReference type="ARBA" id="ARBA00022801"/>
    </source>
</evidence>
<comment type="catalytic activity">
    <reaction evidence="1">
        <text>Thiol-dependent hydrolysis of ester, thioester, amide, peptide and isopeptide bonds formed by the C-terminal Gly of ubiquitin (a 76-residue protein attached to proteins as an intracellular targeting signal).</text>
        <dbReference type="EC" id="3.4.19.12"/>
    </reaction>
</comment>
<feature type="compositionally biased region" description="Acidic residues" evidence="7">
    <location>
        <begin position="88"/>
        <end position="104"/>
    </location>
</feature>
<dbReference type="Proteomes" id="UP000274922">
    <property type="component" value="Unassembled WGS sequence"/>
</dbReference>
<dbReference type="AlphaFoldDB" id="A0A4P9XCM3"/>
<proteinExistence type="predicted"/>
<dbReference type="InterPro" id="IPR050164">
    <property type="entry name" value="Peptidase_C19"/>
</dbReference>
<gene>
    <name evidence="9" type="ORF">CXG81DRAFT_17237</name>
</gene>
<evidence type="ECO:0000256" key="3">
    <source>
        <dbReference type="ARBA" id="ARBA00022670"/>
    </source>
</evidence>
<organism evidence="9 10">
    <name type="scientific">Caulochytrium protostelioides</name>
    <dbReference type="NCBI Taxonomy" id="1555241"/>
    <lineage>
        <taxon>Eukaryota</taxon>
        <taxon>Fungi</taxon>
        <taxon>Fungi incertae sedis</taxon>
        <taxon>Chytridiomycota</taxon>
        <taxon>Chytridiomycota incertae sedis</taxon>
        <taxon>Chytridiomycetes</taxon>
        <taxon>Caulochytriales</taxon>
        <taxon>Caulochytriaceae</taxon>
        <taxon>Caulochytrium</taxon>
    </lineage>
</organism>
<dbReference type="GO" id="GO:0004843">
    <property type="term" value="F:cysteine-type deubiquitinase activity"/>
    <property type="evidence" value="ECO:0007669"/>
    <property type="project" value="UniProtKB-EC"/>
</dbReference>
<feature type="compositionally biased region" description="Basic and acidic residues" evidence="7">
    <location>
        <begin position="117"/>
        <end position="129"/>
    </location>
</feature>
<dbReference type="EMBL" id="ML014127">
    <property type="protein sequence ID" value="RKP03172.1"/>
    <property type="molecule type" value="Genomic_DNA"/>
</dbReference>
<dbReference type="GO" id="GO:0006508">
    <property type="term" value="P:proteolysis"/>
    <property type="evidence" value="ECO:0007669"/>
    <property type="project" value="UniProtKB-KW"/>
</dbReference>
<keyword evidence="3" id="KW-0645">Protease</keyword>
<feature type="compositionally biased region" description="Low complexity" evidence="7">
    <location>
        <begin position="429"/>
        <end position="442"/>
    </location>
</feature>
<evidence type="ECO:0000256" key="2">
    <source>
        <dbReference type="ARBA" id="ARBA00012759"/>
    </source>
</evidence>
<evidence type="ECO:0000256" key="4">
    <source>
        <dbReference type="ARBA" id="ARBA00022786"/>
    </source>
</evidence>
<dbReference type="GO" id="GO:0005829">
    <property type="term" value="C:cytosol"/>
    <property type="evidence" value="ECO:0007669"/>
    <property type="project" value="TreeGrafter"/>
</dbReference>
<dbReference type="Gene3D" id="3.90.70.10">
    <property type="entry name" value="Cysteine proteinases"/>
    <property type="match status" value="1"/>
</dbReference>
<dbReference type="InterPro" id="IPR001394">
    <property type="entry name" value="Peptidase_C19_UCH"/>
</dbReference>
<dbReference type="PANTHER" id="PTHR24006">
    <property type="entry name" value="UBIQUITIN CARBOXYL-TERMINAL HYDROLASE"/>
    <property type="match status" value="1"/>
</dbReference>
<feature type="domain" description="USP" evidence="8">
    <location>
        <begin position="214"/>
        <end position="671"/>
    </location>
</feature>
<reference evidence="10" key="1">
    <citation type="journal article" date="2018" name="Nat. Microbiol.">
        <title>Leveraging single-cell genomics to expand the fungal tree of life.</title>
        <authorList>
            <person name="Ahrendt S.R."/>
            <person name="Quandt C.A."/>
            <person name="Ciobanu D."/>
            <person name="Clum A."/>
            <person name="Salamov A."/>
            <person name="Andreopoulos B."/>
            <person name="Cheng J.F."/>
            <person name="Woyke T."/>
            <person name="Pelin A."/>
            <person name="Henrissat B."/>
            <person name="Reynolds N.K."/>
            <person name="Benny G.L."/>
            <person name="Smith M.E."/>
            <person name="James T.Y."/>
            <person name="Grigoriev I.V."/>
        </authorList>
    </citation>
    <scope>NUCLEOTIDE SEQUENCE [LARGE SCALE GENOMIC DNA]</scope>
    <source>
        <strain evidence="10">ATCC 52028</strain>
    </source>
</reference>